<sequence length="62" mass="7405">MIKDNISKKLKPLAEEVKKLRDEILETNEIIHIRIHHNPEIIEIRLETSNGNYYYYPLNQAT</sequence>
<evidence type="ECO:0000313" key="1">
    <source>
        <dbReference type="EMBL" id="GAH37638.1"/>
    </source>
</evidence>
<feature type="non-terminal residue" evidence="1">
    <location>
        <position position="62"/>
    </location>
</feature>
<comment type="caution">
    <text evidence="1">The sequence shown here is derived from an EMBL/GenBank/DDBJ whole genome shotgun (WGS) entry which is preliminary data.</text>
</comment>
<dbReference type="AlphaFoldDB" id="X1GX98"/>
<accession>X1GX98</accession>
<proteinExistence type="predicted"/>
<organism evidence="1">
    <name type="scientific">marine sediment metagenome</name>
    <dbReference type="NCBI Taxonomy" id="412755"/>
    <lineage>
        <taxon>unclassified sequences</taxon>
        <taxon>metagenomes</taxon>
        <taxon>ecological metagenomes</taxon>
    </lineage>
</organism>
<dbReference type="EMBL" id="BARU01005526">
    <property type="protein sequence ID" value="GAH37638.1"/>
    <property type="molecule type" value="Genomic_DNA"/>
</dbReference>
<name>X1GX98_9ZZZZ</name>
<protein>
    <submittedName>
        <fullName evidence="1">Uncharacterized protein</fullName>
    </submittedName>
</protein>
<reference evidence="1" key="1">
    <citation type="journal article" date="2014" name="Front. Microbiol.">
        <title>High frequency of phylogenetically diverse reductive dehalogenase-homologous genes in deep subseafloor sedimentary metagenomes.</title>
        <authorList>
            <person name="Kawai M."/>
            <person name="Futagami T."/>
            <person name="Toyoda A."/>
            <person name="Takaki Y."/>
            <person name="Nishi S."/>
            <person name="Hori S."/>
            <person name="Arai W."/>
            <person name="Tsubouchi T."/>
            <person name="Morono Y."/>
            <person name="Uchiyama I."/>
            <person name="Ito T."/>
            <person name="Fujiyama A."/>
            <person name="Inagaki F."/>
            <person name="Takami H."/>
        </authorList>
    </citation>
    <scope>NUCLEOTIDE SEQUENCE</scope>
    <source>
        <strain evidence="1">Expedition CK06-06</strain>
    </source>
</reference>
<gene>
    <name evidence="1" type="ORF">S03H2_10774</name>
</gene>